<gene>
    <name evidence="2" type="ORF">Loak_1166</name>
</gene>
<evidence type="ECO:0000313" key="2">
    <source>
        <dbReference type="EMBL" id="KTD39045.1"/>
    </source>
</evidence>
<dbReference type="RefSeq" id="WP_025384815.1">
    <property type="nucleotide sequence ID" value="NZ_LCUA01000038.1"/>
</dbReference>
<sequence>MDIKQYCSYLMLMLCSSAWGITVAPSSFERVITITGGVAISQPGETQTLYPTNVINIPIIGLNNGVPAVVGSTSITNTVANTYNARKDWQVMGTGEVFLGLQWPINPLLINQLGVAFGGAGEANLQGTITINSVPSGSQYKYQTNHGKVVARDKLLFCLPNYPIQPFITGSFGASFNTAHAYYTYPIINSSVSAPWFEDKTQSFSYTYSLGLGIQKNINRNWNVALGYEFADWGRSGLGSGTFGVQDDIQILGTSFTVSEPATYNGPKLSHIYTHNVLLSVSYLY</sequence>
<comment type="caution">
    <text evidence="2">The sequence shown here is derived from an EMBL/GenBank/DDBJ whole genome shotgun (WGS) entry which is preliminary data.</text>
</comment>
<dbReference type="Gene3D" id="2.40.160.20">
    <property type="match status" value="1"/>
</dbReference>
<dbReference type="AlphaFoldDB" id="A0A0W0X376"/>
<feature type="signal peptide" evidence="1">
    <location>
        <begin position="1"/>
        <end position="20"/>
    </location>
</feature>
<keyword evidence="1" id="KW-0732">Signal</keyword>
<evidence type="ECO:0000256" key="1">
    <source>
        <dbReference type="SAM" id="SignalP"/>
    </source>
</evidence>
<reference evidence="2 3" key="1">
    <citation type="submission" date="2015-11" db="EMBL/GenBank/DDBJ databases">
        <title>Genomic analysis of 38 Legionella species identifies large and diverse effector repertoires.</title>
        <authorList>
            <person name="Burstein D."/>
            <person name="Amaro F."/>
            <person name="Zusman T."/>
            <person name="Lifshitz Z."/>
            <person name="Cohen O."/>
            <person name="Gilbert J.A."/>
            <person name="Pupko T."/>
            <person name="Shuman H.A."/>
            <person name="Segal G."/>
        </authorList>
    </citation>
    <scope>NUCLEOTIDE SEQUENCE [LARGE SCALE GENOMIC DNA]</scope>
    <source>
        <strain evidence="2 3">Oak Ridge-10</strain>
    </source>
</reference>
<protein>
    <recommendedName>
        <fullName evidence="4">Outer membrane protein beta-barrel domain-containing protein</fullName>
    </recommendedName>
</protein>
<dbReference type="EMBL" id="LNYP01000023">
    <property type="protein sequence ID" value="KTD39045.1"/>
    <property type="molecule type" value="Genomic_DNA"/>
</dbReference>
<evidence type="ECO:0000313" key="3">
    <source>
        <dbReference type="Proteomes" id="UP000054858"/>
    </source>
</evidence>
<organism evidence="2 3">
    <name type="scientific">Legionella oakridgensis</name>
    <dbReference type="NCBI Taxonomy" id="29423"/>
    <lineage>
        <taxon>Bacteria</taxon>
        <taxon>Pseudomonadati</taxon>
        <taxon>Pseudomonadota</taxon>
        <taxon>Gammaproteobacteria</taxon>
        <taxon>Legionellales</taxon>
        <taxon>Legionellaceae</taxon>
        <taxon>Legionella</taxon>
    </lineage>
</organism>
<evidence type="ECO:0008006" key="4">
    <source>
        <dbReference type="Google" id="ProtNLM"/>
    </source>
</evidence>
<accession>A0A0W0X376</accession>
<dbReference type="Proteomes" id="UP000054858">
    <property type="component" value="Unassembled WGS sequence"/>
</dbReference>
<name>A0A0W0X376_9GAMM</name>
<feature type="chain" id="PRO_5006916093" description="Outer membrane protein beta-barrel domain-containing protein" evidence="1">
    <location>
        <begin position="21"/>
        <end position="285"/>
    </location>
</feature>
<proteinExistence type="predicted"/>
<dbReference type="PATRIC" id="fig|29423.5.peg.1220"/>